<dbReference type="PANTHER" id="PTHR43065:SF49">
    <property type="entry name" value="HISTIDINE KINASE"/>
    <property type="match status" value="1"/>
</dbReference>
<keyword evidence="10" id="KW-1185">Reference proteome</keyword>
<comment type="catalytic activity">
    <reaction evidence="1">
        <text>ATP + protein L-histidine = ADP + protein N-phospho-L-histidine.</text>
        <dbReference type="EC" id="2.7.13.3"/>
    </reaction>
</comment>
<evidence type="ECO:0000256" key="4">
    <source>
        <dbReference type="PROSITE-ProRule" id="PRU00169"/>
    </source>
</evidence>
<evidence type="ECO:0000256" key="6">
    <source>
        <dbReference type="SAM" id="Phobius"/>
    </source>
</evidence>
<dbReference type="Pfam" id="PF02518">
    <property type="entry name" value="HATPase_c"/>
    <property type="match status" value="1"/>
</dbReference>
<feature type="transmembrane region" description="Helical" evidence="6">
    <location>
        <begin position="181"/>
        <end position="203"/>
    </location>
</feature>
<feature type="modified residue" description="4-aspartylphosphate" evidence="4">
    <location>
        <position position="547"/>
    </location>
</feature>
<keyword evidence="6" id="KW-0472">Membrane</keyword>
<keyword evidence="6" id="KW-0812">Transmembrane</keyword>
<dbReference type="CDD" id="cd00082">
    <property type="entry name" value="HisKA"/>
    <property type="match status" value="1"/>
</dbReference>
<dbReference type="InterPro" id="IPR011006">
    <property type="entry name" value="CheY-like_superfamily"/>
</dbReference>
<evidence type="ECO:0000313" key="9">
    <source>
        <dbReference type="EMBL" id="MDY0883100.1"/>
    </source>
</evidence>
<reference evidence="9 10" key="1">
    <citation type="journal article" date="2016" name="Antonie Van Leeuwenhoek">
        <title>Dongia soli sp. nov., isolated from soil from Dokdo, Korea.</title>
        <authorList>
            <person name="Kim D.U."/>
            <person name="Lee H."/>
            <person name="Kim H."/>
            <person name="Kim S.G."/>
            <person name="Ka J.O."/>
        </authorList>
    </citation>
    <scope>NUCLEOTIDE SEQUENCE [LARGE SCALE GENOMIC DNA]</scope>
    <source>
        <strain evidence="9 10">D78</strain>
    </source>
</reference>
<dbReference type="Gene3D" id="3.30.565.10">
    <property type="entry name" value="Histidine kinase-like ATPase, C-terminal domain"/>
    <property type="match status" value="1"/>
</dbReference>
<dbReference type="Pfam" id="PF00512">
    <property type="entry name" value="HisKA"/>
    <property type="match status" value="1"/>
</dbReference>
<dbReference type="SUPFAM" id="SSF52172">
    <property type="entry name" value="CheY-like"/>
    <property type="match status" value="1"/>
</dbReference>
<dbReference type="InterPro" id="IPR007891">
    <property type="entry name" value="CHASE3"/>
</dbReference>
<dbReference type="Proteomes" id="UP001279642">
    <property type="component" value="Unassembled WGS sequence"/>
</dbReference>
<dbReference type="InterPro" id="IPR036890">
    <property type="entry name" value="HATPase_C_sf"/>
</dbReference>
<feature type="domain" description="Histidine kinase" evidence="7">
    <location>
        <begin position="248"/>
        <end position="473"/>
    </location>
</feature>
<dbReference type="Gene3D" id="1.10.287.130">
    <property type="match status" value="1"/>
</dbReference>
<accession>A0ABU5EC24</accession>
<name>A0ABU5EC24_9PROT</name>
<dbReference type="SMART" id="SM00387">
    <property type="entry name" value="HATPase_c"/>
    <property type="match status" value="1"/>
</dbReference>
<evidence type="ECO:0000259" key="7">
    <source>
        <dbReference type="PROSITE" id="PS50109"/>
    </source>
</evidence>
<evidence type="ECO:0000259" key="8">
    <source>
        <dbReference type="PROSITE" id="PS50110"/>
    </source>
</evidence>
<evidence type="ECO:0000256" key="3">
    <source>
        <dbReference type="ARBA" id="ARBA00022553"/>
    </source>
</evidence>
<feature type="coiled-coil region" evidence="5">
    <location>
        <begin position="212"/>
        <end position="239"/>
    </location>
</feature>
<dbReference type="Pfam" id="PF05227">
    <property type="entry name" value="CHASE3"/>
    <property type="match status" value="1"/>
</dbReference>
<evidence type="ECO:0000313" key="10">
    <source>
        <dbReference type="Proteomes" id="UP001279642"/>
    </source>
</evidence>
<gene>
    <name evidence="9" type="ORF">SMD27_09605</name>
</gene>
<dbReference type="EC" id="2.7.13.3" evidence="2"/>
<dbReference type="InterPro" id="IPR003594">
    <property type="entry name" value="HATPase_dom"/>
</dbReference>
<dbReference type="PRINTS" id="PR00344">
    <property type="entry name" value="BCTRLSENSOR"/>
</dbReference>
<dbReference type="SUPFAM" id="SSF47384">
    <property type="entry name" value="Homodimeric domain of signal transducing histidine kinase"/>
    <property type="match status" value="1"/>
</dbReference>
<keyword evidence="3 4" id="KW-0597">Phosphoprotein</keyword>
<comment type="caution">
    <text evidence="9">The sequence shown here is derived from an EMBL/GenBank/DDBJ whole genome shotgun (WGS) entry which is preliminary data.</text>
</comment>
<dbReference type="SMART" id="SM00388">
    <property type="entry name" value="HisKA"/>
    <property type="match status" value="1"/>
</dbReference>
<dbReference type="CDD" id="cd19410">
    <property type="entry name" value="HK9-like_sensor"/>
    <property type="match status" value="1"/>
</dbReference>
<keyword evidence="6" id="KW-1133">Transmembrane helix</keyword>
<dbReference type="SUPFAM" id="SSF55874">
    <property type="entry name" value="ATPase domain of HSP90 chaperone/DNA topoisomerase II/histidine kinase"/>
    <property type="match status" value="1"/>
</dbReference>
<dbReference type="PROSITE" id="PS50109">
    <property type="entry name" value="HIS_KIN"/>
    <property type="match status" value="1"/>
</dbReference>
<evidence type="ECO:0000256" key="1">
    <source>
        <dbReference type="ARBA" id="ARBA00000085"/>
    </source>
</evidence>
<dbReference type="InterPro" id="IPR004358">
    <property type="entry name" value="Sig_transdc_His_kin-like_C"/>
</dbReference>
<evidence type="ECO:0000256" key="2">
    <source>
        <dbReference type="ARBA" id="ARBA00012438"/>
    </source>
</evidence>
<dbReference type="Pfam" id="PF00072">
    <property type="entry name" value="Response_reg"/>
    <property type="match status" value="1"/>
</dbReference>
<dbReference type="RefSeq" id="WP_320508149.1">
    <property type="nucleotide sequence ID" value="NZ_JAXCLW010000002.1"/>
</dbReference>
<dbReference type="PANTHER" id="PTHR43065">
    <property type="entry name" value="SENSOR HISTIDINE KINASE"/>
    <property type="match status" value="1"/>
</dbReference>
<protein>
    <recommendedName>
        <fullName evidence="2">histidine kinase</fullName>
        <ecNumber evidence="2">2.7.13.3</ecNumber>
    </recommendedName>
</protein>
<dbReference type="InterPro" id="IPR036097">
    <property type="entry name" value="HisK_dim/P_sf"/>
</dbReference>
<dbReference type="Gene3D" id="3.40.50.2300">
    <property type="match status" value="1"/>
</dbReference>
<feature type="transmembrane region" description="Helical" evidence="6">
    <location>
        <begin position="12"/>
        <end position="32"/>
    </location>
</feature>
<proteinExistence type="predicted"/>
<dbReference type="InterPro" id="IPR005467">
    <property type="entry name" value="His_kinase_dom"/>
</dbReference>
<dbReference type="InterPro" id="IPR001789">
    <property type="entry name" value="Sig_transdc_resp-reg_receiver"/>
</dbReference>
<organism evidence="9 10">
    <name type="scientific">Dongia soli</name>
    <dbReference type="NCBI Taxonomy" id="600628"/>
    <lineage>
        <taxon>Bacteria</taxon>
        <taxon>Pseudomonadati</taxon>
        <taxon>Pseudomonadota</taxon>
        <taxon>Alphaproteobacteria</taxon>
        <taxon>Rhodospirillales</taxon>
        <taxon>Dongiaceae</taxon>
        <taxon>Dongia</taxon>
    </lineage>
</organism>
<evidence type="ECO:0000256" key="5">
    <source>
        <dbReference type="SAM" id="Coils"/>
    </source>
</evidence>
<dbReference type="SMART" id="SM00448">
    <property type="entry name" value="REC"/>
    <property type="match status" value="1"/>
</dbReference>
<feature type="domain" description="Response regulatory" evidence="8">
    <location>
        <begin position="497"/>
        <end position="612"/>
    </location>
</feature>
<sequence>MLSLNRMDRHFVPLLFGFVLLFLVSGLAIWLWNQQQSVTFWVQHALEVENHLNQVLALATDAETGQRGYLLTGRDRYLAPYETARQQLLPEISTLGELTTDNSNQRKSIERLRALASGKLGELEEILRLHVAGKPNEALAEIGNDTGIRLMDDFRKTIATMRSEEERLLHERSESANRLNVISQTTLIICALLVVLLAILSFMQARRRYLDLQASTKRLRREVAERAAAEEQVRQLQKMEAIGQLTGGIAHDFNNMLAIIIGSLELAKRRLGGMDNARLEKYIDNAAEGARHASVLTARLLAFSRQQPLSPQPVDINRLVGGISELLRRTLGERVQIETVLAGGLWITFADLAQLESAIVNLSVNARDAMPSGGKLTIETANSDLDERYARAHSEVEPGQYVMLSITDTGVGMTEEVMRRAFEPFFTTKSAGKGTGLGLSQVFGFVKQSHGHIKIYSECEHGTTVKIYLPRYNGSDTPEDQPISAPAKLPGGRPGEVILVVEDESQVRQMTIESLRELGYSVIEAALPEQALQQLEQHPEIDLIFTDIVMPGMTGRQLADKVHETRPEMKVLYTTGYTRNAIVHNGVLDRGTAFLPKPFTIDQLATKIRDVLDGTSGFPAA</sequence>
<dbReference type="PROSITE" id="PS50110">
    <property type="entry name" value="RESPONSE_REGULATORY"/>
    <property type="match status" value="1"/>
</dbReference>
<dbReference type="InterPro" id="IPR003661">
    <property type="entry name" value="HisK_dim/P_dom"/>
</dbReference>
<keyword evidence="5" id="KW-0175">Coiled coil</keyword>
<dbReference type="EMBL" id="JAXCLW010000002">
    <property type="protein sequence ID" value="MDY0883100.1"/>
    <property type="molecule type" value="Genomic_DNA"/>
</dbReference>